<dbReference type="SUPFAM" id="SSF49265">
    <property type="entry name" value="Fibronectin type III"/>
    <property type="match status" value="3"/>
</dbReference>
<dbReference type="GO" id="GO:0003735">
    <property type="term" value="F:structural constituent of ribosome"/>
    <property type="evidence" value="ECO:0007669"/>
    <property type="project" value="InterPro"/>
</dbReference>
<feature type="domain" description="Fibronectin type-III" evidence="15">
    <location>
        <begin position="519"/>
        <end position="616"/>
    </location>
</feature>
<keyword evidence="4" id="KW-0809">Transit peptide</keyword>
<evidence type="ECO:0000256" key="10">
    <source>
        <dbReference type="ARBA" id="ARBA00035528"/>
    </source>
</evidence>
<dbReference type="InterPro" id="IPR036179">
    <property type="entry name" value="Ig-like_dom_sf"/>
</dbReference>
<dbReference type="CDD" id="cd00353">
    <property type="entry name" value="Ribosomal_S15p_S13e"/>
    <property type="match status" value="1"/>
</dbReference>
<dbReference type="FunFam" id="1.10.287.10:FF:000015">
    <property type="entry name" value="Mitochondrial ribosomal protein S15"/>
    <property type="match status" value="1"/>
</dbReference>
<dbReference type="SMART" id="SM01387">
    <property type="entry name" value="Ribosomal_S15"/>
    <property type="match status" value="1"/>
</dbReference>
<keyword evidence="16" id="KW-0675">Receptor</keyword>
<evidence type="ECO:0000256" key="13">
    <source>
        <dbReference type="SAM" id="Phobius"/>
    </source>
</evidence>
<comment type="subcellular location">
    <subcellularLocation>
        <location evidence="1">Mitochondrion</location>
    </subcellularLocation>
</comment>
<dbReference type="Gene3D" id="2.60.40.10">
    <property type="entry name" value="Immunoglobulins"/>
    <property type="match status" value="5"/>
</dbReference>
<evidence type="ECO:0000256" key="11">
    <source>
        <dbReference type="SAM" id="Coils"/>
    </source>
</evidence>
<keyword evidence="11" id="KW-0175">Coiled coil</keyword>
<dbReference type="Pfam" id="PF04749">
    <property type="entry name" value="PLAC8"/>
    <property type="match status" value="1"/>
</dbReference>
<name>A0A8J4XBX9_CLAMG</name>
<dbReference type="SUPFAM" id="SSF47060">
    <property type="entry name" value="S15/NS1 RNA-binding domain"/>
    <property type="match status" value="1"/>
</dbReference>
<protein>
    <recommendedName>
        <fullName evidence="9">Small ribosomal subunit protein uS15m</fullName>
    </recommendedName>
    <alternativeName>
        <fullName evidence="10">28S ribosomal protein S15, mitochondrial</fullName>
    </alternativeName>
</protein>
<feature type="non-terminal residue" evidence="16">
    <location>
        <position position="1"/>
    </location>
</feature>
<feature type="chain" id="PRO_5035166890" description="Small ribosomal subunit protein uS15m" evidence="14">
    <location>
        <begin position="30"/>
        <end position="1037"/>
    </location>
</feature>
<keyword evidence="7" id="KW-0687">Ribonucleoprotein</keyword>
<feature type="transmembrane region" description="Helical" evidence="13">
    <location>
        <begin position="618"/>
        <end position="641"/>
    </location>
</feature>
<dbReference type="InterPro" id="IPR013783">
    <property type="entry name" value="Ig-like_fold"/>
</dbReference>
<dbReference type="AlphaFoldDB" id="A0A8J4XBX9"/>
<comment type="similarity">
    <text evidence="2">Belongs to the universal ribosomal protein uS15 family.</text>
</comment>
<evidence type="ECO:0000259" key="15">
    <source>
        <dbReference type="PROSITE" id="PS50853"/>
    </source>
</evidence>
<dbReference type="InterPro" id="IPR005290">
    <property type="entry name" value="Ribosomal_uS15_bac-type"/>
</dbReference>
<dbReference type="EMBL" id="QNUK01000112">
    <property type="protein sequence ID" value="KAF5901443.1"/>
    <property type="molecule type" value="Genomic_DNA"/>
</dbReference>
<feature type="region of interest" description="Disordered" evidence="12">
    <location>
        <begin position="764"/>
        <end position="802"/>
    </location>
</feature>
<evidence type="ECO:0000313" key="16">
    <source>
        <dbReference type="EMBL" id="KAF5901443.1"/>
    </source>
</evidence>
<keyword evidence="13" id="KW-1133">Transmembrane helix</keyword>
<evidence type="ECO:0000256" key="4">
    <source>
        <dbReference type="ARBA" id="ARBA00022946"/>
    </source>
</evidence>
<dbReference type="InterPro" id="IPR006461">
    <property type="entry name" value="PLAC_motif_containing"/>
</dbReference>
<keyword evidence="8" id="KW-0393">Immunoglobulin domain</keyword>
<dbReference type="HAMAP" id="MF_01343_B">
    <property type="entry name" value="Ribosomal_uS15_B"/>
    <property type="match status" value="1"/>
</dbReference>
<gene>
    <name evidence="16" type="primary">csf3r</name>
    <name evidence="16" type="ORF">DAT39_008835</name>
</gene>
<feature type="signal peptide" evidence="14">
    <location>
        <begin position="1"/>
        <end position="29"/>
    </location>
</feature>
<dbReference type="SUPFAM" id="SSF48726">
    <property type="entry name" value="Immunoglobulin"/>
    <property type="match status" value="1"/>
</dbReference>
<dbReference type="Gene3D" id="1.10.287.10">
    <property type="entry name" value="S15/NS1, RNA-binding"/>
    <property type="match status" value="1"/>
</dbReference>
<dbReference type="InterPro" id="IPR036116">
    <property type="entry name" value="FN3_sf"/>
</dbReference>
<evidence type="ECO:0000256" key="9">
    <source>
        <dbReference type="ARBA" id="ARBA00035249"/>
    </source>
</evidence>
<dbReference type="Proteomes" id="UP000727407">
    <property type="component" value="Unassembled WGS sequence"/>
</dbReference>
<keyword evidence="13" id="KW-0812">Transmembrane</keyword>
<dbReference type="GO" id="GO:0003723">
    <property type="term" value="F:RNA binding"/>
    <property type="evidence" value="ECO:0007669"/>
    <property type="project" value="TreeGrafter"/>
</dbReference>
<evidence type="ECO:0000256" key="12">
    <source>
        <dbReference type="SAM" id="MobiDB-lite"/>
    </source>
</evidence>
<feature type="domain" description="Fibronectin type-III" evidence="15">
    <location>
        <begin position="128"/>
        <end position="230"/>
    </location>
</feature>
<dbReference type="PANTHER" id="PTHR46685:SF1">
    <property type="entry name" value="SMALL RIBOSOMAL SUBUNIT PROTEIN US15M"/>
    <property type="match status" value="1"/>
</dbReference>
<dbReference type="InterPro" id="IPR003961">
    <property type="entry name" value="FN3_dom"/>
</dbReference>
<reference evidence="16" key="1">
    <citation type="submission" date="2020-07" db="EMBL/GenBank/DDBJ databases">
        <title>Clarias magur genome sequencing, assembly and annotation.</title>
        <authorList>
            <person name="Kushwaha B."/>
            <person name="Kumar R."/>
            <person name="Das P."/>
            <person name="Joshi C.G."/>
            <person name="Kumar D."/>
            <person name="Nagpure N.S."/>
            <person name="Pandey M."/>
            <person name="Agarwal S."/>
            <person name="Srivastava S."/>
            <person name="Singh M."/>
            <person name="Sahoo L."/>
            <person name="Jayasankar P."/>
            <person name="Meher P.K."/>
            <person name="Koringa P.G."/>
            <person name="Iquebal M.A."/>
            <person name="Das S.P."/>
            <person name="Bit A."/>
            <person name="Patnaik S."/>
            <person name="Patel N."/>
            <person name="Shah T.M."/>
            <person name="Hinsu A."/>
            <person name="Jena J.K."/>
        </authorList>
    </citation>
    <scope>NUCLEOTIDE SEQUENCE</scope>
    <source>
        <strain evidence="16">CIFAMagur01</strain>
        <tissue evidence="16">Testis</tissue>
    </source>
</reference>
<dbReference type="NCBIfam" id="TIGR01571">
    <property type="entry name" value="A_thal_Cys_rich"/>
    <property type="match status" value="1"/>
</dbReference>
<dbReference type="PANTHER" id="PTHR46685">
    <property type="entry name" value="28S RIBOSOMAL PROTEIN S15, MITOCHONDRIAL"/>
    <property type="match status" value="1"/>
</dbReference>
<evidence type="ECO:0000256" key="6">
    <source>
        <dbReference type="ARBA" id="ARBA00023128"/>
    </source>
</evidence>
<dbReference type="GO" id="GO:0032543">
    <property type="term" value="P:mitochondrial translation"/>
    <property type="evidence" value="ECO:0007669"/>
    <property type="project" value="TreeGrafter"/>
</dbReference>
<dbReference type="GO" id="GO:0005763">
    <property type="term" value="C:mitochondrial small ribosomal subunit"/>
    <property type="evidence" value="ECO:0007669"/>
    <property type="project" value="TreeGrafter"/>
</dbReference>
<dbReference type="InterPro" id="IPR010457">
    <property type="entry name" value="IgC2-like_lig-bd"/>
</dbReference>
<dbReference type="InterPro" id="IPR052137">
    <property type="entry name" value="uS15_ribosomal"/>
</dbReference>
<evidence type="ECO:0000256" key="1">
    <source>
        <dbReference type="ARBA" id="ARBA00004173"/>
    </source>
</evidence>
<dbReference type="Pfam" id="PF00041">
    <property type="entry name" value="fn3"/>
    <property type="match status" value="1"/>
</dbReference>
<feature type="non-terminal residue" evidence="16">
    <location>
        <position position="1037"/>
    </location>
</feature>
<dbReference type="SMART" id="SM00060">
    <property type="entry name" value="FN3"/>
    <property type="match status" value="2"/>
</dbReference>
<comment type="similarity">
    <text evidence="3">Belongs to the cornifelin family.</text>
</comment>
<dbReference type="OrthoDB" id="9887129at2759"/>
<keyword evidence="17" id="KW-1185">Reference proteome</keyword>
<evidence type="ECO:0000256" key="5">
    <source>
        <dbReference type="ARBA" id="ARBA00022980"/>
    </source>
</evidence>
<organism evidence="16 17">
    <name type="scientific">Clarias magur</name>
    <name type="common">Asian catfish</name>
    <name type="synonym">Macropteronotus magur</name>
    <dbReference type="NCBI Taxonomy" id="1594786"/>
    <lineage>
        <taxon>Eukaryota</taxon>
        <taxon>Metazoa</taxon>
        <taxon>Chordata</taxon>
        <taxon>Craniata</taxon>
        <taxon>Vertebrata</taxon>
        <taxon>Euteleostomi</taxon>
        <taxon>Actinopterygii</taxon>
        <taxon>Neopterygii</taxon>
        <taxon>Teleostei</taxon>
        <taxon>Ostariophysi</taxon>
        <taxon>Siluriformes</taxon>
        <taxon>Clariidae</taxon>
        <taxon>Clarias</taxon>
    </lineage>
</organism>
<accession>A0A8J4XBX9</accession>
<keyword evidence="13" id="KW-0472">Membrane</keyword>
<dbReference type="Pfam" id="PF06328">
    <property type="entry name" value="Lep_receptor_Ig"/>
    <property type="match status" value="1"/>
</dbReference>
<evidence type="ECO:0000256" key="7">
    <source>
        <dbReference type="ARBA" id="ARBA00023274"/>
    </source>
</evidence>
<dbReference type="InterPro" id="IPR009068">
    <property type="entry name" value="uS15_NS1_RNA-bd_sf"/>
</dbReference>
<evidence type="ECO:0000256" key="3">
    <source>
        <dbReference type="ARBA" id="ARBA00009024"/>
    </source>
</evidence>
<dbReference type="InterPro" id="IPR000589">
    <property type="entry name" value="Ribosomal_uS15"/>
</dbReference>
<evidence type="ECO:0000256" key="8">
    <source>
        <dbReference type="ARBA" id="ARBA00023319"/>
    </source>
</evidence>
<keyword evidence="14" id="KW-0732">Signal</keyword>
<sequence>ILSIMPQHWTTVHAVLWAILYSFIENVRGSPCAEVNSSSTMVPFGSAVTASCFINEECSLTKNHNFHIKWNKNAHFFTSSKGIQKNVYEIFISNFNDTKAVLECFICSDDNCQVVGAVEIKAVYPPSIPKNLTCRLHLNKSNTLECRWDPDKKPSDVPTNYTLYTEFSDPPNSIQKCTFPSPEENIYWVPRGGFILFSEMQVYVVATNVLGQAKSAILVLDPMKTATLDAPLIQGVGTQTFGCLEYKWSLAHTQKWIKRPINIEIKYKPMNNKIFNKEQFIRKPDNKVRLCGLLHGMSYKSQMRVRYHNSSSWSEWSNALVATTPMKAPTGQLVTWLKLQRAEGKNQTAQLFWKHSLQFRPNSMNVSYIVCQTKEPRKKNDILCITAQQHCSFQISAKFKKLYLIAMNEAGKSHPTEVPVYRQGGMHHVPLVTIVPKSEDSLLVKWKILDTSAISASVLEWKALCGENLCHVSFEIVDRNQTSFVVSGLKPYMPYEVSVYPGGIDPPNSTIAYTKEKAPSRSPNLKIGQIRPSSVALSWNEIPLKERNGIITGYSIYYGDQKSNPSVINTEGTKRDLVLKDLYPGTNYEIFLITSTHGGVITGSNVTVTTASFDAFEIVLIVIPACVGLILFFLGLFTCFVKQKWMKKYVWPVIPDPANSNIKKWTTADSVECMPRFKEVKDPALVYLSHVSLLSLPEKELPKEDENVKSSNWPHNGKIVDAGHDDSSCNSEGFDSEQQNESVPYATVVFAGPYQRQPVPPPVYLRSESTQPLLGEEEPSSPRPYERITTQPSLPDVDHFSPFHKNSERLRLKEEQLIAKVQRHENDRNSTEVKVAMLTARIRNFQEHLQKHPKDKANKRWMLMSIDRRKKLLKYLRRSRYDAFENVCAELGITYTFPPEYYRRATRRWLAKKALCIKRQQFINMSNPVITQPGAASYGTNVQTGEWSTGLCSCCSDLLVCGLGCICPIALSCYTANKYGENPCLACVPGGMAAMRTHMRLTYGIQGTICNDALMTCCCGIFETCRMTREIRIRNGE</sequence>
<feature type="domain" description="Fibronectin type-III" evidence="15">
    <location>
        <begin position="427"/>
        <end position="517"/>
    </location>
</feature>
<keyword evidence="6" id="KW-0496">Mitochondrion</keyword>
<dbReference type="PROSITE" id="PS50853">
    <property type="entry name" value="FN3"/>
    <property type="match status" value="3"/>
</dbReference>
<proteinExistence type="inferred from homology"/>
<dbReference type="Pfam" id="PF00312">
    <property type="entry name" value="Ribosomal_S15"/>
    <property type="match status" value="1"/>
</dbReference>
<dbReference type="NCBIfam" id="TIGR00952">
    <property type="entry name" value="S15_bact"/>
    <property type="match status" value="1"/>
</dbReference>
<keyword evidence="5" id="KW-0689">Ribosomal protein</keyword>
<comment type="caution">
    <text evidence="16">The sequence shown here is derived from an EMBL/GenBank/DDBJ whole genome shotgun (WGS) entry which is preliminary data.</text>
</comment>
<feature type="coiled-coil region" evidence="11">
    <location>
        <begin position="807"/>
        <end position="834"/>
    </location>
</feature>
<evidence type="ECO:0000313" key="17">
    <source>
        <dbReference type="Proteomes" id="UP000727407"/>
    </source>
</evidence>
<evidence type="ECO:0000256" key="14">
    <source>
        <dbReference type="SAM" id="SignalP"/>
    </source>
</evidence>
<evidence type="ECO:0000256" key="2">
    <source>
        <dbReference type="ARBA" id="ARBA00008434"/>
    </source>
</evidence>
<dbReference type="CDD" id="cd00063">
    <property type="entry name" value="FN3"/>
    <property type="match status" value="2"/>
</dbReference>